<evidence type="ECO:0000313" key="2">
    <source>
        <dbReference type="Proteomes" id="UP001444661"/>
    </source>
</evidence>
<proteinExistence type="predicted"/>
<accession>A0ABR1SD43</accession>
<gene>
    <name evidence="1" type="ORF">PG993_011053</name>
</gene>
<name>A0ABR1SD43_9PEZI</name>
<comment type="caution">
    <text evidence="1">The sequence shown here is derived from an EMBL/GenBank/DDBJ whole genome shotgun (WGS) entry which is preliminary data.</text>
</comment>
<organism evidence="1 2">
    <name type="scientific">Apiospora rasikravindrae</name>
    <dbReference type="NCBI Taxonomy" id="990691"/>
    <lineage>
        <taxon>Eukaryota</taxon>
        <taxon>Fungi</taxon>
        <taxon>Dikarya</taxon>
        <taxon>Ascomycota</taxon>
        <taxon>Pezizomycotina</taxon>
        <taxon>Sordariomycetes</taxon>
        <taxon>Xylariomycetidae</taxon>
        <taxon>Amphisphaeriales</taxon>
        <taxon>Apiosporaceae</taxon>
        <taxon>Apiospora</taxon>
    </lineage>
</organism>
<dbReference type="Proteomes" id="UP001444661">
    <property type="component" value="Unassembled WGS sequence"/>
</dbReference>
<sequence>MDDREGWGWGYGLDCSHGSAICSGTFDLVPGSATDADTSLLRFDVTIEDVKDRLFHHLLETLKAFGVRRFQLVSTDWPRTADLTTLAPFDYDDVAHTSTVGVSVDLQGGASKVFLVDGPLPERLKSLKKQTELR</sequence>
<reference evidence="1 2" key="1">
    <citation type="submission" date="2023-01" db="EMBL/GenBank/DDBJ databases">
        <title>Analysis of 21 Apiospora genomes using comparative genomics revels a genus with tremendous synthesis potential of carbohydrate active enzymes and secondary metabolites.</title>
        <authorList>
            <person name="Sorensen T."/>
        </authorList>
    </citation>
    <scope>NUCLEOTIDE SEQUENCE [LARGE SCALE GENOMIC DNA]</scope>
    <source>
        <strain evidence="1 2">CBS 33761</strain>
    </source>
</reference>
<keyword evidence="2" id="KW-1185">Reference proteome</keyword>
<evidence type="ECO:0000313" key="1">
    <source>
        <dbReference type="EMBL" id="KAK8029762.1"/>
    </source>
</evidence>
<dbReference type="EMBL" id="JAQQWK010000010">
    <property type="protein sequence ID" value="KAK8029762.1"/>
    <property type="molecule type" value="Genomic_DNA"/>
</dbReference>
<protein>
    <submittedName>
        <fullName evidence="1">Uncharacterized protein</fullName>
    </submittedName>
</protein>